<comment type="similarity">
    <text evidence="1">Belongs to the RutC family.</text>
</comment>
<sequence>MSSSKSVCRIVTAPAAGPLLGSFSQGVIAGQTLFSSGAIGLDPKTGQFAGDGVDDQIRQVVLENLDEVLKDAGASYKNVVKVNVFLQDLNDFAAMNEVYSEFFTDRQLVRTTVQVAGLSK</sequence>
<dbReference type="PANTHER" id="PTHR11803:SF58">
    <property type="entry name" value="PROTEIN HMF1-RELATED"/>
    <property type="match status" value="1"/>
</dbReference>
<dbReference type="InterPro" id="IPR006056">
    <property type="entry name" value="RidA"/>
</dbReference>
<dbReference type="GO" id="GO:0019239">
    <property type="term" value="F:deaminase activity"/>
    <property type="evidence" value="ECO:0007669"/>
    <property type="project" value="TreeGrafter"/>
</dbReference>
<reference evidence="2" key="1">
    <citation type="submission" date="2021-02" db="EMBL/GenBank/DDBJ databases">
        <authorList>
            <person name="Nowell W R."/>
        </authorList>
    </citation>
    <scope>NUCLEOTIDE SEQUENCE</scope>
</reference>
<dbReference type="Gene3D" id="3.30.1330.40">
    <property type="entry name" value="RutC-like"/>
    <property type="match status" value="1"/>
</dbReference>
<dbReference type="SUPFAM" id="SSF55298">
    <property type="entry name" value="YjgF-like"/>
    <property type="match status" value="1"/>
</dbReference>
<dbReference type="Proteomes" id="UP000663882">
    <property type="component" value="Unassembled WGS sequence"/>
</dbReference>
<evidence type="ECO:0000313" key="3">
    <source>
        <dbReference type="Proteomes" id="UP000663882"/>
    </source>
</evidence>
<organism evidence="2 3">
    <name type="scientific">Rotaria sordida</name>
    <dbReference type="NCBI Taxonomy" id="392033"/>
    <lineage>
        <taxon>Eukaryota</taxon>
        <taxon>Metazoa</taxon>
        <taxon>Spiralia</taxon>
        <taxon>Gnathifera</taxon>
        <taxon>Rotifera</taxon>
        <taxon>Eurotatoria</taxon>
        <taxon>Bdelloidea</taxon>
        <taxon>Philodinida</taxon>
        <taxon>Philodinidae</taxon>
        <taxon>Rotaria</taxon>
    </lineage>
</organism>
<accession>A0A815M251</accession>
<protein>
    <submittedName>
        <fullName evidence="2">Uncharacterized protein</fullName>
    </submittedName>
</protein>
<comment type="caution">
    <text evidence="2">The sequence shown here is derived from an EMBL/GenBank/DDBJ whole genome shotgun (WGS) entry which is preliminary data.</text>
</comment>
<evidence type="ECO:0000313" key="2">
    <source>
        <dbReference type="EMBL" id="CAF1414530.1"/>
    </source>
</evidence>
<name>A0A815M251_9BILA</name>
<dbReference type="PANTHER" id="PTHR11803">
    <property type="entry name" value="2-IMINOBUTANOATE/2-IMINOPROPANOATE DEAMINASE RIDA"/>
    <property type="match status" value="1"/>
</dbReference>
<dbReference type="InterPro" id="IPR035959">
    <property type="entry name" value="RutC-like_sf"/>
</dbReference>
<dbReference type="AlphaFoldDB" id="A0A815M251"/>
<dbReference type="OrthoDB" id="309640at2759"/>
<dbReference type="FunFam" id="3.30.1330.40:FF:000001">
    <property type="entry name" value="L-PSP family endoribonuclease"/>
    <property type="match status" value="1"/>
</dbReference>
<feature type="non-terminal residue" evidence="2">
    <location>
        <position position="1"/>
    </location>
</feature>
<dbReference type="NCBIfam" id="TIGR00004">
    <property type="entry name" value="Rid family detoxifying hydrolase"/>
    <property type="match status" value="1"/>
</dbReference>
<dbReference type="CDD" id="cd00448">
    <property type="entry name" value="YjgF_YER057c_UK114_family"/>
    <property type="match status" value="1"/>
</dbReference>
<dbReference type="Pfam" id="PF01042">
    <property type="entry name" value="Ribonuc_L-PSP"/>
    <property type="match status" value="1"/>
</dbReference>
<gene>
    <name evidence="2" type="ORF">RFH988_LOCUS35364</name>
</gene>
<dbReference type="EMBL" id="CAJNOO010005339">
    <property type="protein sequence ID" value="CAF1414530.1"/>
    <property type="molecule type" value="Genomic_DNA"/>
</dbReference>
<proteinExistence type="inferred from homology"/>
<dbReference type="InterPro" id="IPR006175">
    <property type="entry name" value="YjgF/YER057c/UK114"/>
</dbReference>
<evidence type="ECO:0000256" key="1">
    <source>
        <dbReference type="ARBA" id="ARBA00010552"/>
    </source>
</evidence>
<dbReference type="GO" id="GO:0005829">
    <property type="term" value="C:cytosol"/>
    <property type="evidence" value="ECO:0007669"/>
    <property type="project" value="TreeGrafter"/>
</dbReference>